<dbReference type="EMBL" id="CAJVPP010014827">
    <property type="protein sequence ID" value="CAG8725281.1"/>
    <property type="molecule type" value="Genomic_DNA"/>
</dbReference>
<name>A0A9N9I7P7_FUNMO</name>
<dbReference type="Proteomes" id="UP000789375">
    <property type="component" value="Unassembled WGS sequence"/>
</dbReference>
<organism evidence="1 2">
    <name type="scientific">Funneliformis mosseae</name>
    <name type="common">Endomycorrhizal fungus</name>
    <name type="synonym">Glomus mosseae</name>
    <dbReference type="NCBI Taxonomy" id="27381"/>
    <lineage>
        <taxon>Eukaryota</taxon>
        <taxon>Fungi</taxon>
        <taxon>Fungi incertae sedis</taxon>
        <taxon>Mucoromycota</taxon>
        <taxon>Glomeromycotina</taxon>
        <taxon>Glomeromycetes</taxon>
        <taxon>Glomerales</taxon>
        <taxon>Glomeraceae</taxon>
        <taxon>Funneliformis</taxon>
    </lineage>
</organism>
<gene>
    <name evidence="1" type="ORF">FMOSSE_LOCUS15293</name>
</gene>
<sequence length="47" mass="5274">IASNHLICHVTSLDHLDHISESSLSDPVFFMRSSIKQLPGLHVQYIS</sequence>
<accession>A0A9N9I7P7</accession>
<feature type="non-terminal residue" evidence="1">
    <location>
        <position position="1"/>
    </location>
</feature>
<comment type="caution">
    <text evidence="1">The sequence shown here is derived from an EMBL/GenBank/DDBJ whole genome shotgun (WGS) entry which is preliminary data.</text>
</comment>
<keyword evidence="2" id="KW-1185">Reference proteome</keyword>
<reference evidence="1" key="1">
    <citation type="submission" date="2021-06" db="EMBL/GenBank/DDBJ databases">
        <authorList>
            <person name="Kallberg Y."/>
            <person name="Tangrot J."/>
            <person name="Rosling A."/>
        </authorList>
    </citation>
    <scope>NUCLEOTIDE SEQUENCE</scope>
    <source>
        <strain evidence="1">87-6 pot B 2015</strain>
    </source>
</reference>
<proteinExistence type="predicted"/>
<protein>
    <submittedName>
        <fullName evidence="1">13452_t:CDS:1</fullName>
    </submittedName>
</protein>
<evidence type="ECO:0000313" key="2">
    <source>
        <dbReference type="Proteomes" id="UP000789375"/>
    </source>
</evidence>
<evidence type="ECO:0000313" key="1">
    <source>
        <dbReference type="EMBL" id="CAG8725281.1"/>
    </source>
</evidence>
<dbReference type="AlphaFoldDB" id="A0A9N9I7P7"/>